<evidence type="ECO:0000256" key="2">
    <source>
        <dbReference type="ARBA" id="ARBA00022898"/>
    </source>
</evidence>
<name>A0A383WFX1_TETOB</name>
<accession>A0A383WFX1</accession>
<dbReference type="EMBL" id="FNXT01001255">
    <property type="protein sequence ID" value="SZX76321.1"/>
    <property type="molecule type" value="Genomic_DNA"/>
</dbReference>
<protein>
    <recommendedName>
        <fullName evidence="5">Orn/DAP/Arg decarboxylase 2 C-terminal domain-containing protein</fullName>
    </recommendedName>
</protein>
<comment type="cofactor">
    <cofactor evidence="1">
        <name>pyridoxal 5'-phosphate</name>
        <dbReference type="ChEBI" id="CHEBI:597326"/>
    </cofactor>
</comment>
<dbReference type="STRING" id="3088.A0A383WFX1"/>
<dbReference type="Gene3D" id="2.40.37.10">
    <property type="entry name" value="Lyase, Ornithine Decarboxylase, Chain A, domain 1"/>
    <property type="match status" value="1"/>
</dbReference>
<proteinExistence type="predicted"/>
<evidence type="ECO:0008006" key="5">
    <source>
        <dbReference type="Google" id="ProtNLM"/>
    </source>
</evidence>
<dbReference type="PANTHER" id="PTHR43727:SF2">
    <property type="entry name" value="GROUP IV DECARBOXYLASE"/>
    <property type="match status" value="1"/>
</dbReference>
<evidence type="ECO:0000313" key="3">
    <source>
        <dbReference type="EMBL" id="SZX76321.1"/>
    </source>
</evidence>
<dbReference type="AlphaFoldDB" id="A0A383WFX1"/>
<gene>
    <name evidence="3" type="ORF">BQ4739_LOCUS16711</name>
</gene>
<organism evidence="3 4">
    <name type="scientific">Tetradesmus obliquus</name>
    <name type="common">Green alga</name>
    <name type="synonym">Acutodesmus obliquus</name>
    <dbReference type="NCBI Taxonomy" id="3088"/>
    <lineage>
        <taxon>Eukaryota</taxon>
        <taxon>Viridiplantae</taxon>
        <taxon>Chlorophyta</taxon>
        <taxon>core chlorophytes</taxon>
        <taxon>Chlorophyceae</taxon>
        <taxon>CS clade</taxon>
        <taxon>Sphaeropleales</taxon>
        <taxon>Scenedesmaceae</taxon>
        <taxon>Tetradesmus</taxon>
    </lineage>
</organism>
<evidence type="ECO:0000256" key="1">
    <source>
        <dbReference type="ARBA" id="ARBA00001933"/>
    </source>
</evidence>
<dbReference type="GO" id="GO:0009089">
    <property type="term" value="P:lysine biosynthetic process via diaminopimelate"/>
    <property type="evidence" value="ECO:0007669"/>
    <property type="project" value="TreeGrafter"/>
</dbReference>
<evidence type="ECO:0000313" key="4">
    <source>
        <dbReference type="Proteomes" id="UP000256970"/>
    </source>
</evidence>
<dbReference type="Proteomes" id="UP000256970">
    <property type="component" value="Unassembled WGS sequence"/>
</dbReference>
<sequence>MASVAASLNPSGGSTSDAGDGLVVHDAGAYCMAMASTYNLKMRPAEYWVADGKLAKIRHQETLDDHIKLFDGL</sequence>
<dbReference type="InterPro" id="IPR009006">
    <property type="entry name" value="Ala_racemase/Decarboxylase_C"/>
</dbReference>
<dbReference type="GO" id="GO:0008836">
    <property type="term" value="F:diaminopimelate decarboxylase activity"/>
    <property type="evidence" value="ECO:0007669"/>
    <property type="project" value="TreeGrafter"/>
</dbReference>
<dbReference type="SUPFAM" id="SSF50621">
    <property type="entry name" value="Alanine racemase C-terminal domain-like"/>
    <property type="match status" value="1"/>
</dbReference>
<keyword evidence="4" id="KW-1185">Reference proteome</keyword>
<dbReference type="PANTHER" id="PTHR43727">
    <property type="entry name" value="DIAMINOPIMELATE DECARBOXYLASE"/>
    <property type="match status" value="1"/>
</dbReference>
<reference evidence="3 4" key="1">
    <citation type="submission" date="2016-10" db="EMBL/GenBank/DDBJ databases">
        <authorList>
            <person name="Cai Z."/>
        </authorList>
    </citation>
    <scope>NUCLEOTIDE SEQUENCE [LARGE SCALE GENOMIC DNA]</scope>
</reference>
<keyword evidence="2" id="KW-0663">Pyridoxal phosphate</keyword>
<dbReference type="GO" id="GO:0009507">
    <property type="term" value="C:chloroplast"/>
    <property type="evidence" value="ECO:0007669"/>
    <property type="project" value="TreeGrafter"/>
</dbReference>